<dbReference type="STRING" id="6216.A0A0R3SQT0"/>
<evidence type="ECO:0000256" key="1">
    <source>
        <dbReference type="ARBA" id="ARBA00005883"/>
    </source>
</evidence>
<dbReference type="Proteomes" id="UP000321570">
    <property type="component" value="Unassembled WGS sequence"/>
</dbReference>
<dbReference type="GO" id="GO:0008537">
    <property type="term" value="C:proteasome activator complex"/>
    <property type="evidence" value="ECO:0007669"/>
    <property type="project" value="InterPro"/>
</dbReference>
<organism evidence="10">
    <name type="scientific">Hymenolepis diminuta</name>
    <name type="common">Rat tapeworm</name>
    <dbReference type="NCBI Taxonomy" id="6216"/>
    <lineage>
        <taxon>Eukaryota</taxon>
        <taxon>Metazoa</taxon>
        <taxon>Spiralia</taxon>
        <taxon>Lophotrochozoa</taxon>
        <taxon>Platyhelminthes</taxon>
        <taxon>Cestoda</taxon>
        <taxon>Eucestoda</taxon>
        <taxon>Cyclophyllidea</taxon>
        <taxon>Hymenolepididae</taxon>
        <taxon>Hymenolepis</taxon>
    </lineage>
</organism>
<evidence type="ECO:0000313" key="7">
    <source>
        <dbReference type="EMBL" id="VUZ40115.1"/>
    </source>
</evidence>
<feature type="domain" description="Proteasome activator PA28 C-terminal" evidence="5">
    <location>
        <begin position="79"/>
        <end position="219"/>
    </location>
</feature>
<dbReference type="Gene3D" id="1.20.120.180">
    <property type="entry name" value="Proteasome activator pa28, C-terminal domain"/>
    <property type="match status" value="1"/>
</dbReference>
<dbReference type="GO" id="GO:0005654">
    <property type="term" value="C:nucleoplasm"/>
    <property type="evidence" value="ECO:0007669"/>
    <property type="project" value="TreeGrafter"/>
</dbReference>
<dbReference type="GO" id="GO:0061136">
    <property type="term" value="P:regulation of proteasomal protein catabolic process"/>
    <property type="evidence" value="ECO:0007669"/>
    <property type="project" value="TreeGrafter"/>
</dbReference>
<evidence type="ECO:0000313" key="8">
    <source>
        <dbReference type="Proteomes" id="UP000274504"/>
    </source>
</evidence>
<dbReference type="WBParaSite" id="HDID_0000746001-mRNA-1">
    <property type="protein sequence ID" value="HDID_0000746001-mRNA-1"/>
    <property type="gene ID" value="HDID_0000746001"/>
</dbReference>
<proteinExistence type="inferred from homology"/>
<dbReference type="PANTHER" id="PTHR10660:SF2">
    <property type="entry name" value="LD45860P"/>
    <property type="match status" value="1"/>
</dbReference>
<dbReference type="Pfam" id="PF02251">
    <property type="entry name" value="PA28_N"/>
    <property type="match status" value="1"/>
</dbReference>
<dbReference type="FunFam" id="1.20.120.180:FF:000002">
    <property type="entry name" value="Proteasome activator complex subunit 1"/>
    <property type="match status" value="1"/>
</dbReference>
<dbReference type="Proteomes" id="UP000274504">
    <property type="component" value="Unassembled WGS sequence"/>
</dbReference>
<evidence type="ECO:0000313" key="6">
    <source>
        <dbReference type="EMBL" id="VDL59776.1"/>
    </source>
</evidence>
<reference evidence="6 8" key="2">
    <citation type="submission" date="2018-11" db="EMBL/GenBank/DDBJ databases">
        <authorList>
            <consortium name="Pathogen Informatics"/>
        </authorList>
    </citation>
    <scope>NUCLEOTIDE SEQUENCE [LARGE SCALE GENOMIC DNA]</scope>
</reference>
<evidence type="ECO:0000259" key="4">
    <source>
        <dbReference type="Pfam" id="PF02251"/>
    </source>
</evidence>
<dbReference type="InterPro" id="IPR036997">
    <property type="entry name" value="PA28_C_sf"/>
</dbReference>
<keyword evidence="9" id="KW-1185">Reference proteome</keyword>
<dbReference type="Pfam" id="PF02252">
    <property type="entry name" value="PA28_C"/>
    <property type="match status" value="1"/>
</dbReference>
<comment type="function">
    <text evidence="3">Implicated in immunoproteasome assembly and required for efficient antigen processing. The PA28 activator complex enhances the generation of class I binding peptides by altering the cleavage pattern of the proteasome.</text>
</comment>
<evidence type="ECO:0000256" key="2">
    <source>
        <dbReference type="ARBA" id="ARBA00022942"/>
    </source>
</evidence>
<dbReference type="OrthoDB" id="6591885at2759"/>
<reference evidence="7 9" key="3">
    <citation type="submission" date="2019-07" db="EMBL/GenBank/DDBJ databases">
        <authorList>
            <person name="Jastrzebski P J."/>
            <person name="Paukszto L."/>
            <person name="Jastrzebski P J."/>
        </authorList>
    </citation>
    <scope>NUCLEOTIDE SEQUENCE [LARGE SCALE GENOMIC DNA]</scope>
    <source>
        <strain evidence="7 9">WMS-il1</strain>
    </source>
</reference>
<dbReference type="InterPro" id="IPR036252">
    <property type="entry name" value="Proteasome_activ_sf"/>
</dbReference>
<feature type="domain" description="Proteasome activator PA28 N-terminal" evidence="4">
    <location>
        <begin position="7"/>
        <end position="46"/>
    </location>
</feature>
<keyword evidence="2" id="KW-0647">Proteasome</keyword>
<evidence type="ECO:0000313" key="10">
    <source>
        <dbReference type="WBParaSite" id="HDID_0000746001-mRNA-1"/>
    </source>
</evidence>
<evidence type="ECO:0000313" key="9">
    <source>
        <dbReference type="Proteomes" id="UP000321570"/>
    </source>
</evidence>
<comment type="similarity">
    <text evidence="1">Belongs to the PA28 family.</text>
</comment>
<dbReference type="InterPro" id="IPR003185">
    <property type="entry name" value="Proteasome_activ_PA28_N"/>
</dbReference>
<dbReference type="EMBL" id="CABIJS010000029">
    <property type="protein sequence ID" value="VUZ40115.1"/>
    <property type="molecule type" value="Genomic_DNA"/>
</dbReference>
<protein>
    <submittedName>
        <fullName evidence="10">PA28_beta domain-containing protein</fullName>
    </submittedName>
</protein>
<accession>A0A0R3SQT0</accession>
<dbReference type="SUPFAM" id="SSF47216">
    <property type="entry name" value="Proteasome activator"/>
    <property type="match status" value="1"/>
</dbReference>
<dbReference type="GO" id="GO:0061133">
    <property type="term" value="F:endopeptidase activator activity"/>
    <property type="evidence" value="ECO:0007669"/>
    <property type="project" value="TreeGrafter"/>
</dbReference>
<evidence type="ECO:0000259" key="5">
    <source>
        <dbReference type="Pfam" id="PF02252"/>
    </source>
</evidence>
<name>A0A0R3SQT0_HYMDI</name>
<gene>
    <name evidence="6" type="ORF">HDID_LOCUS7458</name>
    <name evidence="7" type="ORF">WMSIL1_LOCUS1234</name>
</gene>
<dbReference type="GO" id="GO:0005737">
    <property type="term" value="C:cytoplasm"/>
    <property type="evidence" value="ECO:0007669"/>
    <property type="project" value="TreeGrafter"/>
</dbReference>
<dbReference type="EMBL" id="UYSG01010936">
    <property type="protein sequence ID" value="VDL59776.1"/>
    <property type="molecule type" value="Genomic_DNA"/>
</dbReference>
<sequence length="228" mass="25529">MAGKLNNYVDKFRTQLCKDAEVHLSQILPQRLQAVTEVLKSPFFDIGVNLDRVKQSALDSISTNSGGNNSKIPYSSIEVASNSSVIEAYDTVKPFLLQLGEDAQLLRIWVALNIPKIEDGNNFGVSVQEEVMLDASKTESDVATILDFYSDYLLTRGKISTKIIKWPGVKAFTDALIELDEMTFVRIRMTLQDIRNNYARLYDLCTKNINKILNPRSTSGLEAVNSML</sequence>
<dbReference type="GO" id="GO:2000045">
    <property type="term" value="P:regulation of G1/S transition of mitotic cell cycle"/>
    <property type="evidence" value="ECO:0007669"/>
    <property type="project" value="TreeGrafter"/>
</dbReference>
<dbReference type="PANTHER" id="PTHR10660">
    <property type="entry name" value="PROTEASOME REGULATOR PA28"/>
    <property type="match status" value="1"/>
</dbReference>
<reference evidence="10" key="1">
    <citation type="submission" date="2017-02" db="UniProtKB">
        <authorList>
            <consortium name="WormBaseParasite"/>
        </authorList>
    </citation>
    <scope>IDENTIFICATION</scope>
</reference>
<dbReference type="InterPro" id="IPR003186">
    <property type="entry name" value="PA28_C"/>
</dbReference>
<evidence type="ECO:0000256" key="3">
    <source>
        <dbReference type="ARBA" id="ARBA00037467"/>
    </source>
</evidence>
<dbReference type="AlphaFoldDB" id="A0A0R3SQT0"/>
<dbReference type="InterPro" id="IPR009077">
    <property type="entry name" value="Proteasome_activ_PA28"/>
</dbReference>